<evidence type="ECO:0000259" key="1">
    <source>
        <dbReference type="Pfam" id="PF22036"/>
    </source>
</evidence>
<dbReference type="AlphaFoldDB" id="A0A193BUP3"/>
<evidence type="ECO:0000313" key="2">
    <source>
        <dbReference type="EMBL" id="ANN15894.1"/>
    </source>
</evidence>
<dbReference type="EMBL" id="CP016174">
    <property type="protein sequence ID" value="ANN15894.1"/>
    <property type="molecule type" value="Genomic_DNA"/>
</dbReference>
<dbReference type="InterPro" id="IPR053892">
    <property type="entry name" value="MoaF-like"/>
</dbReference>
<dbReference type="Pfam" id="PF22036">
    <property type="entry name" value="MoaF_like"/>
    <property type="match status" value="1"/>
</dbReference>
<dbReference type="STRING" id="31958.SD37_09715"/>
<keyword evidence="3" id="KW-1185">Reference proteome</keyword>
<protein>
    <recommendedName>
        <fullName evidence="1">MoaF-like domain-containing protein</fullName>
    </recommendedName>
</protein>
<sequence length="102" mass="11470">MNDFPLTGQIWRIDYGEIAFEHDYRVPGKLSFVLPTDGSTMTVDLAVTELREDLYLLRFEDGGYASMVAIEDLAANTVNTTMFVHHDSSMMNFTGKISRVDG</sequence>
<accession>A0A193BUP3</accession>
<feature type="domain" description="MoaF-like" evidence="1">
    <location>
        <begin position="7"/>
        <end position="97"/>
    </location>
</feature>
<dbReference type="RefSeq" id="WP_044851388.1">
    <property type="nucleotide sequence ID" value="NZ_CP016174.1"/>
</dbReference>
<organism evidence="2 3">
    <name type="scientific">Amycolatopsis orientalis</name>
    <name type="common">Nocardia orientalis</name>
    <dbReference type="NCBI Taxonomy" id="31958"/>
    <lineage>
        <taxon>Bacteria</taxon>
        <taxon>Bacillati</taxon>
        <taxon>Actinomycetota</taxon>
        <taxon>Actinomycetes</taxon>
        <taxon>Pseudonocardiales</taxon>
        <taxon>Pseudonocardiaceae</taxon>
        <taxon>Amycolatopsis</taxon>
    </lineage>
</organism>
<gene>
    <name evidence="2" type="ORF">SD37_09715</name>
</gene>
<dbReference type="KEGG" id="aori:SD37_09715"/>
<reference evidence="2 3" key="1">
    <citation type="journal article" date="2015" name="Genome Announc.">
        <title>Draft Genome Sequence of Norvancomycin-Producing Strain Amycolatopsis orientalis CPCC200066.</title>
        <authorList>
            <person name="Lei X."/>
            <person name="Yuan F."/>
            <person name="Shi Y."/>
            <person name="Li X."/>
            <person name="Wang L."/>
            <person name="Hong B."/>
        </authorList>
    </citation>
    <scope>NUCLEOTIDE SEQUENCE [LARGE SCALE GENOMIC DNA]</scope>
    <source>
        <strain evidence="2 3">B-37</strain>
    </source>
</reference>
<proteinExistence type="predicted"/>
<dbReference type="Proteomes" id="UP000093695">
    <property type="component" value="Chromosome"/>
</dbReference>
<evidence type="ECO:0000313" key="3">
    <source>
        <dbReference type="Proteomes" id="UP000093695"/>
    </source>
</evidence>
<name>A0A193BUP3_AMYOR</name>